<evidence type="ECO:0000256" key="1">
    <source>
        <dbReference type="SAM" id="Phobius"/>
    </source>
</evidence>
<dbReference type="AlphaFoldDB" id="A0A0E2AWW9"/>
<gene>
    <name evidence="2" type="ORF">LEP1GSC081_2197</name>
</gene>
<keyword evidence="1" id="KW-0812">Transmembrane</keyword>
<comment type="caution">
    <text evidence="2">The sequence shown here is derived from an EMBL/GenBank/DDBJ whole genome shotgun (WGS) entry which is preliminary data.</text>
</comment>
<sequence length="40" mass="4911">MLRARWSGGFEIFFCSSIKQDPTMRPIFIMYYFLVVLFIW</sequence>
<proteinExistence type="predicted"/>
<evidence type="ECO:0000313" key="3">
    <source>
        <dbReference type="Proteomes" id="UP000006253"/>
    </source>
</evidence>
<dbReference type="Proteomes" id="UP000006253">
    <property type="component" value="Unassembled WGS sequence"/>
</dbReference>
<reference evidence="2 3" key="1">
    <citation type="submission" date="2012-10" db="EMBL/GenBank/DDBJ databases">
        <authorList>
            <person name="Harkins D.M."/>
            <person name="Durkin A.S."/>
            <person name="Brinkac L.M."/>
            <person name="Selengut J.D."/>
            <person name="Sanka R."/>
            <person name="DePew J."/>
            <person name="Purushe J."/>
            <person name="Peacock S.J."/>
            <person name="Thaipadungpanit J."/>
            <person name="Wuthiekanun V.W."/>
            <person name="Day N.P."/>
            <person name="Vinetz J.M."/>
            <person name="Sutton G.G."/>
            <person name="Nelson W.C."/>
            <person name="Fouts D.E."/>
        </authorList>
    </citation>
    <scope>NUCLEOTIDE SEQUENCE [LARGE SCALE GENOMIC DNA]</scope>
    <source>
        <strain evidence="2 3">H1</strain>
    </source>
</reference>
<feature type="transmembrane region" description="Helical" evidence="1">
    <location>
        <begin position="23"/>
        <end position="39"/>
    </location>
</feature>
<accession>A0A0E2AWW9</accession>
<evidence type="ECO:0000313" key="2">
    <source>
        <dbReference type="EMBL" id="EKO13394.1"/>
    </source>
</evidence>
<organism evidence="2 3">
    <name type="scientific">Leptospira kirschneri str. H1</name>
    <dbReference type="NCBI Taxonomy" id="1049966"/>
    <lineage>
        <taxon>Bacteria</taxon>
        <taxon>Pseudomonadati</taxon>
        <taxon>Spirochaetota</taxon>
        <taxon>Spirochaetia</taxon>
        <taxon>Leptospirales</taxon>
        <taxon>Leptospiraceae</taxon>
        <taxon>Leptospira</taxon>
    </lineage>
</organism>
<dbReference type="EMBL" id="AHMY02000074">
    <property type="protein sequence ID" value="EKO13394.1"/>
    <property type="molecule type" value="Genomic_DNA"/>
</dbReference>
<name>A0A0E2AWW9_9LEPT</name>
<keyword evidence="1" id="KW-0472">Membrane</keyword>
<protein>
    <submittedName>
        <fullName evidence="2">Uncharacterized protein</fullName>
    </submittedName>
</protein>
<keyword evidence="1" id="KW-1133">Transmembrane helix</keyword>